<feature type="transmembrane region" description="Helical" evidence="8">
    <location>
        <begin position="72"/>
        <end position="89"/>
    </location>
</feature>
<dbReference type="SUPFAM" id="SSF111352">
    <property type="entry name" value="Ammonium transporter"/>
    <property type="match status" value="2"/>
</dbReference>
<evidence type="ECO:0000313" key="11">
    <source>
        <dbReference type="Proteomes" id="UP001174694"/>
    </source>
</evidence>
<evidence type="ECO:0000256" key="6">
    <source>
        <dbReference type="ARBA" id="ARBA00023136"/>
    </source>
</evidence>
<proteinExistence type="inferred from homology"/>
<dbReference type="Gene3D" id="1.10.3430.10">
    <property type="entry name" value="Ammonium transporter AmtB like domains"/>
    <property type="match status" value="1"/>
</dbReference>
<feature type="transmembrane region" description="Helical" evidence="8">
    <location>
        <begin position="471"/>
        <end position="490"/>
    </location>
</feature>
<comment type="caution">
    <text evidence="10">The sequence shown here is derived from an EMBL/GenBank/DDBJ whole genome shotgun (WGS) entry which is preliminary data.</text>
</comment>
<feature type="transmembrane region" description="Helical" evidence="8">
    <location>
        <begin position="38"/>
        <end position="60"/>
    </location>
</feature>
<feature type="transmembrane region" description="Helical" evidence="8">
    <location>
        <begin position="167"/>
        <end position="186"/>
    </location>
</feature>
<keyword evidence="4 8" id="KW-0812">Transmembrane</keyword>
<dbReference type="InterPro" id="IPR001905">
    <property type="entry name" value="Ammonium_transpt"/>
</dbReference>
<dbReference type="GO" id="GO:0005886">
    <property type="term" value="C:plasma membrane"/>
    <property type="evidence" value="ECO:0007669"/>
    <property type="project" value="TreeGrafter"/>
</dbReference>
<evidence type="ECO:0000313" key="10">
    <source>
        <dbReference type="EMBL" id="KAJ9138636.1"/>
    </source>
</evidence>
<evidence type="ECO:0000259" key="9">
    <source>
        <dbReference type="Pfam" id="PF00909"/>
    </source>
</evidence>
<comment type="similarity">
    <text evidence="2">Belongs to the ammonia transporter channel (TC 1.A.11.2) family.</text>
</comment>
<feature type="domain" description="Ammonium transporter AmtB-like" evidence="9">
    <location>
        <begin position="282"/>
        <end position="491"/>
    </location>
</feature>
<keyword evidence="6 8" id="KW-0472">Membrane</keyword>
<evidence type="ECO:0000256" key="3">
    <source>
        <dbReference type="ARBA" id="ARBA00022448"/>
    </source>
</evidence>
<feature type="domain" description="Ammonium transporter AmtB-like" evidence="9">
    <location>
        <begin position="39"/>
        <end position="221"/>
    </location>
</feature>
<sequence length="512" mass="54863">MDRTVYTFNVSQAPYVEVDATIHDIEALPQRFYSGGDLAWVMVASVLVFLMVPGLSLFYSGILPPKVALQNAWLPLMTAAVIGIQWYLWGYAVTFSNWPDDTTFWGGAGGIALNDALLRPVPAFRNNGRDGPYVPEILYVLFEGMFASFTAALVAGAAAMKDRPGHFLIFIVLWATFVYDPIARWTWNLEGWSNKWGTLDFAGGSAVHICAGATVLAHCVFHKFILPKMEAAMGGIHPDPTHEIPMGQLNGQGNGMNGGLHGHHPPLADPVALVSDPISTDHTNVLLGTLFLWIGWFGFNGGSALSASVRAVSACVSTHLAACAGAVTHCALTAIVEFLSSDGDGEAAAPRVKPFRFSVVDFCNGAVIGLVAITPAAGFVPHSLAVVFGIIPTIICWALYGLSLLVDDKQFIVVIHGIGGFVGMLMTGFFARGSVAALDGTTLPHACRGGLDGHWIQLAIQFGDACAASGYAFVVSLAILVVLEPMMFYFRRRQTRTSEEVDDSQVIVECRP</sequence>
<protein>
    <submittedName>
        <fullName evidence="10">Rh-like protein/ammonium transporter</fullName>
    </submittedName>
</protein>
<keyword evidence="5 8" id="KW-1133">Transmembrane helix</keyword>
<dbReference type="InterPro" id="IPR024041">
    <property type="entry name" value="NH4_transpt_AmtB-like_dom"/>
</dbReference>
<reference evidence="10" key="1">
    <citation type="submission" date="2022-07" db="EMBL/GenBank/DDBJ databases">
        <title>Fungi with potential for degradation of polypropylene.</title>
        <authorList>
            <person name="Gostincar C."/>
        </authorList>
    </citation>
    <scope>NUCLEOTIDE SEQUENCE</scope>
    <source>
        <strain evidence="10">EXF-13308</strain>
    </source>
</reference>
<keyword evidence="7" id="KW-0924">Ammonia transport</keyword>
<evidence type="ECO:0000256" key="7">
    <source>
        <dbReference type="ARBA" id="ARBA00023177"/>
    </source>
</evidence>
<feature type="transmembrane region" description="Helical" evidence="8">
    <location>
        <begin position="384"/>
        <end position="404"/>
    </location>
</feature>
<evidence type="ECO:0000256" key="8">
    <source>
        <dbReference type="SAM" id="Phobius"/>
    </source>
</evidence>
<organism evidence="10 11">
    <name type="scientific">Pleurostoma richardsiae</name>
    <dbReference type="NCBI Taxonomy" id="41990"/>
    <lineage>
        <taxon>Eukaryota</taxon>
        <taxon>Fungi</taxon>
        <taxon>Dikarya</taxon>
        <taxon>Ascomycota</taxon>
        <taxon>Pezizomycotina</taxon>
        <taxon>Sordariomycetes</taxon>
        <taxon>Sordariomycetidae</taxon>
        <taxon>Calosphaeriales</taxon>
        <taxon>Pleurostomataceae</taxon>
        <taxon>Pleurostoma</taxon>
    </lineage>
</organism>
<dbReference type="GO" id="GO:0008519">
    <property type="term" value="F:ammonium channel activity"/>
    <property type="evidence" value="ECO:0007669"/>
    <property type="project" value="InterPro"/>
</dbReference>
<feature type="transmembrane region" description="Helical" evidence="8">
    <location>
        <begin position="359"/>
        <end position="378"/>
    </location>
</feature>
<dbReference type="EMBL" id="JANBVO010000029">
    <property type="protein sequence ID" value="KAJ9138636.1"/>
    <property type="molecule type" value="Genomic_DNA"/>
</dbReference>
<keyword evidence="3" id="KW-0813">Transport</keyword>
<evidence type="ECO:0000256" key="2">
    <source>
        <dbReference type="ARBA" id="ARBA00005887"/>
    </source>
</evidence>
<name>A0AA38VCU4_9PEZI</name>
<evidence type="ECO:0000256" key="1">
    <source>
        <dbReference type="ARBA" id="ARBA00004141"/>
    </source>
</evidence>
<dbReference type="PANTHER" id="PTHR43029">
    <property type="entry name" value="AMMONIUM TRANSPORTER MEP2"/>
    <property type="match status" value="1"/>
</dbReference>
<feature type="transmembrane region" description="Helical" evidence="8">
    <location>
        <begin position="411"/>
        <end position="431"/>
    </location>
</feature>
<dbReference type="PANTHER" id="PTHR43029:SF10">
    <property type="entry name" value="AMMONIUM TRANSPORTER MEP2"/>
    <property type="match status" value="1"/>
</dbReference>
<keyword evidence="11" id="KW-1185">Reference proteome</keyword>
<feature type="transmembrane region" description="Helical" evidence="8">
    <location>
        <begin position="206"/>
        <end position="226"/>
    </location>
</feature>
<dbReference type="AlphaFoldDB" id="A0AA38VCU4"/>
<evidence type="ECO:0000256" key="5">
    <source>
        <dbReference type="ARBA" id="ARBA00022989"/>
    </source>
</evidence>
<dbReference type="Pfam" id="PF00909">
    <property type="entry name" value="Ammonium_transp"/>
    <property type="match status" value="2"/>
</dbReference>
<gene>
    <name evidence="10" type="ORF">NKR23_g8412</name>
</gene>
<evidence type="ECO:0000256" key="4">
    <source>
        <dbReference type="ARBA" id="ARBA00022692"/>
    </source>
</evidence>
<accession>A0AA38VCU4</accession>
<dbReference type="InterPro" id="IPR029020">
    <property type="entry name" value="Ammonium/urea_transptr"/>
</dbReference>
<comment type="subcellular location">
    <subcellularLocation>
        <location evidence="1">Membrane</location>
        <topology evidence="1">Multi-pass membrane protein</topology>
    </subcellularLocation>
</comment>
<feature type="transmembrane region" description="Helical" evidence="8">
    <location>
        <begin position="137"/>
        <end position="160"/>
    </location>
</feature>
<dbReference type="Proteomes" id="UP001174694">
    <property type="component" value="Unassembled WGS sequence"/>
</dbReference>